<reference evidence="9" key="1">
    <citation type="submission" date="2022-05" db="EMBL/GenBank/DDBJ databases">
        <authorList>
            <person name="Sun H.-N."/>
        </authorList>
    </citation>
    <scope>NUCLEOTIDE SEQUENCE</scope>
    <source>
        <strain evidence="9">HB14</strain>
    </source>
</reference>
<keyword evidence="4 6" id="KW-0862">Zinc</keyword>
<reference evidence="9" key="2">
    <citation type="submission" date="2023-01" db="EMBL/GenBank/DDBJ databases">
        <title>Gilvimarinus xylanilyticus HB14 isolated from Caulerpa lentillifera aquaculture base in Hainan, China.</title>
        <authorList>
            <person name="Zhang Y.-J."/>
        </authorList>
    </citation>
    <scope>NUCLEOTIDE SEQUENCE</scope>
    <source>
        <strain evidence="9">HB14</strain>
    </source>
</reference>
<evidence type="ECO:0000313" key="9">
    <source>
        <dbReference type="EMBL" id="MCP8898450.1"/>
    </source>
</evidence>
<organism evidence="9 10">
    <name type="scientific">Gilvimarinus xylanilyticus</name>
    <dbReference type="NCBI Taxonomy" id="2944139"/>
    <lineage>
        <taxon>Bacteria</taxon>
        <taxon>Pseudomonadati</taxon>
        <taxon>Pseudomonadota</taxon>
        <taxon>Gammaproteobacteria</taxon>
        <taxon>Cellvibrionales</taxon>
        <taxon>Cellvibrionaceae</taxon>
        <taxon>Gilvimarinus</taxon>
    </lineage>
</organism>
<feature type="transmembrane region" description="Helical" evidence="7">
    <location>
        <begin position="277"/>
        <end position="296"/>
    </location>
</feature>
<evidence type="ECO:0000256" key="3">
    <source>
        <dbReference type="ARBA" id="ARBA00022801"/>
    </source>
</evidence>
<evidence type="ECO:0000256" key="7">
    <source>
        <dbReference type="SAM" id="Phobius"/>
    </source>
</evidence>
<evidence type="ECO:0000256" key="2">
    <source>
        <dbReference type="ARBA" id="ARBA00022723"/>
    </source>
</evidence>
<keyword evidence="3 6" id="KW-0378">Hydrolase</keyword>
<name>A0A9X2HUG7_9GAMM</name>
<sequence length="304" mass="33979">MTLALEALSQWLLVWTLLLIGLRLLYPLLRPALERLHPADGAVVRLALYVLPWALSGLLVWAVNGGAGGLWVQPHCHGDECQPHRPDIIYPLVLLVAALSAWGVLAIYTLWRSWQAHRKARHLLMLARREGDWWVLPTSAPLVFTLGFWRCRLFVSQGLLSELSPRALDVVAAHEHAHRYRADNLRTFLATLALLPLLPFCLSLREDLKLGHEKACDLAACQRADATFVAQTIVDVTRLQQPEANALDASFFARCHTRTRVQALLAPIPATGGRTRALAFMGFCALVLFTLGVDSLHHGLEWLW</sequence>
<evidence type="ECO:0000313" key="10">
    <source>
        <dbReference type="Proteomes" id="UP001139319"/>
    </source>
</evidence>
<proteinExistence type="inferred from homology"/>
<keyword evidence="1 6" id="KW-0645">Protease</keyword>
<keyword evidence="10" id="KW-1185">Reference proteome</keyword>
<dbReference type="GO" id="GO:0006508">
    <property type="term" value="P:proteolysis"/>
    <property type="evidence" value="ECO:0007669"/>
    <property type="project" value="UniProtKB-KW"/>
</dbReference>
<gene>
    <name evidence="9" type="ORF">M6D89_03965</name>
</gene>
<evidence type="ECO:0000256" key="1">
    <source>
        <dbReference type="ARBA" id="ARBA00022670"/>
    </source>
</evidence>
<comment type="cofactor">
    <cofactor evidence="6">
        <name>Zn(2+)</name>
        <dbReference type="ChEBI" id="CHEBI:29105"/>
    </cofactor>
    <text evidence="6">Binds 1 zinc ion per subunit.</text>
</comment>
<dbReference type="EMBL" id="JAMFTH010000001">
    <property type="protein sequence ID" value="MCP8898450.1"/>
    <property type="molecule type" value="Genomic_DNA"/>
</dbReference>
<comment type="caution">
    <text evidence="9">The sequence shown here is derived from an EMBL/GenBank/DDBJ whole genome shotgun (WGS) entry which is preliminary data.</text>
</comment>
<evidence type="ECO:0000256" key="4">
    <source>
        <dbReference type="ARBA" id="ARBA00022833"/>
    </source>
</evidence>
<keyword evidence="5 6" id="KW-0482">Metalloprotease</keyword>
<dbReference type="GO" id="GO:0004222">
    <property type="term" value="F:metalloendopeptidase activity"/>
    <property type="evidence" value="ECO:0007669"/>
    <property type="project" value="InterPro"/>
</dbReference>
<feature type="transmembrane region" description="Helical" evidence="7">
    <location>
        <begin position="41"/>
        <end position="63"/>
    </location>
</feature>
<dbReference type="RefSeq" id="WP_253966727.1">
    <property type="nucleotide sequence ID" value="NZ_JAMFTH010000001.1"/>
</dbReference>
<feature type="transmembrane region" description="Helical" evidence="7">
    <location>
        <begin position="12"/>
        <end position="29"/>
    </location>
</feature>
<dbReference type="AlphaFoldDB" id="A0A9X2HUG7"/>
<keyword evidence="2" id="KW-0479">Metal-binding</keyword>
<keyword evidence="7" id="KW-0472">Membrane</keyword>
<dbReference type="InterPro" id="IPR001915">
    <property type="entry name" value="Peptidase_M48"/>
</dbReference>
<dbReference type="PANTHER" id="PTHR34978">
    <property type="entry name" value="POSSIBLE SENSOR-TRANSDUCER PROTEIN BLAR"/>
    <property type="match status" value="1"/>
</dbReference>
<dbReference type="GO" id="GO:0046872">
    <property type="term" value="F:metal ion binding"/>
    <property type="evidence" value="ECO:0007669"/>
    <property type="project" value="UniProtKB-KW"/>
</dbReference>
<evidence type="ECO:0000256" key="5">
    <source>
        <dbReference type="ARBA" id="ARBA00023049"/>
    </source>
</evidence>
<evidence type="ECO:0000259" key="8">
    <source>
        <dbReference type="Pfam" id="PF01435"/>
    </source>
</evidence>
<dbReference type="Pfam" id="PF01435">
    <property type="entry name" value="Peptidase_M48"/>
    <property type="match status" value="1"/>
</dbReference>
<feature type="transmembrane region" description="Helical" evidence="7">
    <location>
        <begin position="88"/>
        <end position="111"/>
    </location>
</feature>
<dbReference type="CDD" id="cd07326">
    <property type="entry name" value="M56_BlaR1_MecR1_like"/>
    <property type="match status" value="1"/>
</dbReference>
<dbReference type="Gene3D" id="3.30.2010.10">
    <property type="entry name" value="Metalloproteases ('zincins'), catalytic domain"/>
    <property type="match status" value="1"/>
</dbReference>
<accession>A0A9X2HUG7</accession>
<keyword evidence="7" id="KW-1133">Transmembrane helix</keyword>
<protein>
    <submittedName>
        <fullName evidence="9">M56 family metallopeptidase</fullName>
    </submittedName>
</protein>
<dbReference type="PANTHER" id="PTHR34978:SF3">
    <property type="entry name" value="SLR0241 PROTEIN"/>
    <property type="match status" value="1"/>
</dbReference>
<keyword evidence="7" id="KW-0812">Transmembrane</keyword>
<feature type="domain" description="Peptidase M48" evidence="8">
    <location>
        <begin position="144"/>
        <end position="260"/>
    </location>
</feature>
<comment type="similarity">
    <text evidence="6">Belongs to the peptidase M48 family.</text>
</comment>
<dbReference type="InterPro" id="IPR052173">
    <property type="entry name" value="Beta-lactam_resp_regulator"/>
</dbReference>
<evidence type="ECO:0000256" key="6">
    <source>
        <dbReference type="RuleBase" id="RU003983"/>
    </source>
</evidence>
<dbReference type="Proteomes" id="UP001139319">
    <property type="component" value="Unassembled WGS sequence"/>
</dbReference>